<feature type="binding site" evidence="2">
    <location>
        <position position="60"/>
    </location>
    <ligand>
        <name>Fe cation</name>
        <dbReference type="ChEBI" id="CHEBI:24875"/>
    </ligand>
</feature>
<dbReference type="RefSeq" id="WP_142602430.1">
    <property type="nucleotide sequence ID" value="NZ_FXSZ01000003.1"/>
</dbReference>
<evidence type="ECO:0000256" key="1">
    <source>
        <dbReference type="ARBA" id="ARBA00008416"/>
    </source>
</evidence>
<name>A0A521C3J1_9SPHI</name>
<keyword evidence="2" id="KW-0479">Metal-binding</keyword>
<dbReference type="Gene3D" id="2.60.120.10">
    <property type="entry name" value="Jelly Rolls"/>
    <property type="match status" value="2"/>
</dbReference>
<feature type="binding site" evidence="2">
    <location>
        <position position="104"/>
    </location>
    <ligand>
        <name>Fe cation</name>
        <dbReference type="ChEBI" id="CHEBI:24875"/>
    </ligand>
</feature>
<feature type="binding site" evidence="2">
    <location>
        <position position="102"/>
    </location>
    <ligand>
        <name>Fe cation</name>
        <dbReference type="ChEBI" id="CHEBI:24875"/>
    </ligand>
</feature>
<keyword evidence="7" id="KW-1185">Reference proteome</keyword>
<dbReference type="InterPro" id="IPR012093">
    <property type="entry name" value="Pirin"/>
</dbReference>
<proteinExistence type="inferred from homology"/>
<feature type="binding site" evidence="2">
    <location>
        <position position="58"/>
    </location>
    <ligand>
        <name>Fe cation</name>
        <dbReference type="ChEBI" id="CHEBI:24875"/>
    </ligand>
</feature>
<evidence type="ECO:0000259" key="5">
    <source>
        <dbReference type="Pfam" id="PF17954"/>
    </source>
</evidence>
<evidence type="ECO:0000256" key="3">
    <source>
        <dbReference type="RuleBase" id="RU003457"/>
    </source>
</evidence>
<evidence type="ECO:0000313" key="6">
    <source>
        <dbReference type="EMBL" id="SMO53381.1"/>
    </source>
</evidence>
<evidence type="ECO:0008006" key="8">
    <source>
        <dbReference type="Google" id="ProtNLM"/>
    </source>
</evidence>
<organism evidence="6 7">
    <name type="scientific">Solitalea koreensis</name>
    <dbReference type="NCBI Taxonomy" id="543615"/>
    <lineage>
        <taxon>Bacteria</taxon>
        <taxon>Pseudomonadati</taxon>
        <taxon>Bacteroidota</taxon>
        <taxon>Sphingobacteriia</taxon>
        <taxon>Sphingobacteriales</taxon>
        <taxon>Sphingobacteriaceae</taxon>
        <taxon>Solitalea</taxon>
    </lineage>
</organism>
<comment type="cofactor">
    <cofactor evidence="2">
        <name>Fe cation</name>
        <dbReference type="ChEBI" id="CHEBI:24875"/>
    </cofactor>
    <text evidence="2">Binds 1 Fe cation per subunit.</text>
</comment>
<evidence type="ECO:0000313" key="7">
    <source>
        <dbReference type="Proteomes" id="UP000315971"/>
    </source>
</evidence>
<evidence type="ECO:0000259" key="4">
    <source>
        <dbReference type="Pfam" id="PF02678"/>
    </source>
</evidence>
<accession>A0A521C3J1</accession>
<dbReference type="AlphaFoldDB" id="A0A521C3J1"/>
<dbReference type="OrthoDB" id="321327at2"/>
<dbReference type="SUPFAM" id="SSF51182">
    <property type="entry name" value="RmlC-like cupins"/>
    <property type="match status" value="1"/>
</dbReference>
<dbReference type="Pfam" id="PF17954">
    <property type="entry name" value="Pirin_C_2"/>
    <property type="match status" value="1"/>
</dbReference>
<feature type="domain" description="Quercetin 2,3-dioxygenase C-terminal cupin" evidence="5">
    <location>
        <begin position="148"/>
        <end position="233"/>
    </location>
</feature>
<dbReference type="PANTHER" id="PTHR43212">
    <property type="entry name" value="QUERCETIN 2,3-DIOXYGENASE"/>
    <property type="match status" value="1"/>
</dbReference>
<dbReference type="PANTHER" id="PTHR43212:SF3">
    <property type="entry name" value="QUERCETIN 2,3-DIOXYGENASE"/>
    <property type="match status" value="1"/>
</dbReference>
<dbReference type="Proteomes" id="UP000315971">
    <property type="component" value="Unassembled WGS sequence"/>
</dbReference>
<dbReference type="Pfam" id="PF02678">
    <property type="entry name" value="Pirin"/>
    <property type="match status" value="1"/>
</dbReference>
<dbReference type="GO" id="GO:0046872">
    <property type="term" value="F:metal ion binding"/>
    <property type="evidence" value="ECO:0007669"/>
    <property type="project" value="UniProtKB-KW"/>
</dbReference>
<dbReference type="InterPro" id="IPR014710">
    <property type="entry name" value="RmlC-like_jellyroll"/>
</dbReference>
<gene>
    <name evidence="6" type="ORF">SAMN06265350_103128</name>
</gene>
<dbReference type="InterPro" id="IPR011051">
    <property type="entry name" value="RmlC_Cupin_sf"/>
</dbReference>
<comment type="similarity">
    <text evidence="1 3">Belongs to the pirin family.</text>
</comment>
<dbReference type="InterPro" id="IPR003829">
    <property type="entry name" value="Pirin_N_dom"/>
</dbReference>
<feature type="domain" description="Pirin N-terminal" evidence="4">
    <location>
        <begin position="13"/>
        <end position="120"/>
    </location>
</feature>
<dbReference type="EMBL" id="FXSZ01000003">
    <property type="protein sequence ID" value="SMO53381.1"/>
    <property type="molecule type" value="Genomic_DNA"/>
</dbReference>
<keyword evidence="2" id="KW-0408">Iron</keyword>
<protein>
    <recommendedName>
        <fullName evidence="8">Pirin family protein</fullName>
    </recommendedName>
</protein>
<dbReference type="PIRSF" id="PIRSF006232">
    <property type="entry name" value="Pirin"/>
    <property type="match status" value="1"/>
</dbReference>
<sequence length="238" mass="26709">MKKILHKASDRGHANHGWLDSYHSFSFASFYDPEKMNFGLLRVLNDDTVAPGMGFGEHGHDNMEIVSIPLSGELEHKDSTGRNEVIHTHDVQIMSAGSGIRHSEFNHSREKEVKFLQIWVFPKKRDIEPLYEQKTFHPASRINKLLTVVSPDGNAGSVAINQDAWFSLGNFDPGKQVEYKIQKSGNGAYLFILNGEAEVEGNVLSARDAIGVWDTDKIKVTTNTYTELLIIDVPMELN</sequence>
<dbReference type="CDD" id="cd02910">
    <property type="entry name" value="cupin_Yhhw_N"/>
    <property type="match status" value="1"/>
</dbReference>
<evidence type="ECO:0000256" key="2">
    <source>
        <dbReference type="PIRSR" id="PIRSR006232-1"/>
    </source>
</evidence>
<reference evidence="6 7" key="1">
    <citation type="submission" date="2017-05" db="EMBL/GenBank/DDBJ databases">
        <authorList>
            <person name="Varghese N."/>
            <person name="Submissions S."/>
        </authorList>
    </citation>
    <scope>NUCLEOTIDE SEQUENCE [LARGE SCALE GENOMIC DNA]</scope>
    <source>
        <strain evidence="6 7">DSM 21342</strain>
    </source>
</reference>
<dbReference type="InterPro" id="IPR041602">
    <property type="entry name" value="Quercetinase_C"/>
</dbReference>